<dbReference type="RefSeq" id="WP_113029029.1">
    <property type="nucleotide sequence ID" value="NZ_QMFB01000001.1"/>
</dbReference>
<dbReference type="Pfam" id="PF13527">
    <property type="entry name" value="Acetyltransf_9"/>
    <property type="match status" value="1"/>
</dbReference>
<dbReference type="PROSITE" id="PS51186">
    <property type="entry name" value="GNAT"/>
    <property type="match status" value="1"/>
</dbReference>
<dbReference type="PANTHER" id="PTHR43617:SF2">
    <property type="entry name" value="UPF0039 PROTEIN SLL0451"/>
    <property type="match status" value="1"/>
</dbReference>
<dbReference type="InterPro" id="IPR000182">
    <property type="entry name" value="GNAT_dom"/>
</dbReference>
<accession>A0A329MTP8</accession>
<comment type="caution">
    <text evidence="2">The sequence shown here is derived from an EMBL/GenBank/DDBJ whole genome shotgun (WGS) entry which is preliminary data.</text>
</comment>
<dbReference type="PANTHER" id="PTHR43617">
    <property type="entry name" value="L-AMINO ACID N-ACETYLTRANSFERASE"/>
    <property type="match status" value="1"/>
</dbReference>
<evidence type="ECO:0000313" key="3">
    <source>
        <dbReference type="Proteomes" id="UP000250369"/>
    </source>
</evidence>
<proteinExistence type="predicted"/>
<dbReference type="InterPro" id="IPR050276">
    <property type="entry name" value="MshD_Acetyltransferase"/>
</dbReference>
<organism evidence="2 3">
    <name type="scientific">Paenibacillus contaminans</name>
    <dbReference type="NCBI Taxonomy" id="450362"/>
    <lineage>
        <taxon>Bacteria</taxon>
        <taxon>Bacillati</taxon>
        <taxon>Bacillota</taxon>
        <taxon>Bacilli</taxon>
        <taxon>Bacillales</taxon>
        <taxon>Paenibacillaceae</taxon>
        <taxon>Paenibacillus</taxon>
    </lineage>
</organism>
<dbReference type="InterPro" id="IPR016181">
    <property type="entry name" value="Acyl_CoA_acyltransferase"/>
</dbReference>
<dbReference type="Proteomes" id="UP000250369">
    <property type="component" value="Unassembled WGS sequence"/>
</dbReference>
<gene>
    <name evidence="2" type="ORF">DQG23_01565</name>
</gene>
<dbReference type="CDD" id="cd04301">
    <property type="entry name" value="NAT_SF"/>
    <property type="match status" value="1"/>
</dbReference>
<evidence type="ECO:0000259" key="1">
    <source>
        <dbReference type="PROSITE" id="PS51186"/>
    </source>
</evidence>
<dbReference type="Gene3D" id="3.40.630.30">
    <property type="match status" value="1"/>
</dbReference>
<evidence type="ECO:0000313" key="2">
    <source>
        <dbReference type="EMBL" id="RAV22920.1"/>
    </source>
</evidence>
<dbReference type="EMBL" id="QMFB01000001">
    <property type="protein sequence ID" value="RAV22920.1"/>
    <property type="molecule type" value="Genomic_DNA"/>
</dbReference>
<keyword evidence="3" id="KW-1185">Reference proteome</keyword>
<reference evidence="2 3" key="1">
    <citation type="journal article" date="2009" name="Int. J. Syst. Evol. Microbiol.">
        <title>Paenibacillus contaminans sp. nov., isolated from a contaminated laboratory plate.</title>
        <authorList>
            <person name="Chou J.H."/>
            <person name="Lee J.H."/>
            <person name="Lin M.C."/>
            <person name="Chang P.S."/>
            <person name="Arun A.B."/>
            <person name="Young C.C."/>
            <person name="Chen W.M."/>
        </authorList>
    </citation>
    <scope>NUCLEOTIDE SEQUENCE [LARGE SCALE GENOMIC DNA]</scope>
    <source>
        <strain evidence="2 3">CKOBP-6</strain>
    </source>
</reference>
<dbReference type="GO" id="GO:0016747">
    <property type="term" value="F:acyltransferase activity, transferring groups other than amino-acyl groups"/>
    <property type="evidence" value="ECO:0007669"/>
    <property type="project" value="InterPro"/>
</dbReference>
<dbReference type="SUPFAM" id="SSF55729">
    <property type="entry name" value="Acyl-CoA N-acyltransferases (Nat)"/>
    <property type="match status" value="1"/>
</dbReference>
<feature type="domain" description="N-acetyltransferase" evidence="1">
    <location>
        <begin position="2"/>
        <end position="150"/>
    </location>
</feature>
<dbReference type="OrthoDB" id="9797178at2"/>
<name>A0A329MTP8_9BACL</name>
<keyword evidence="2" id="KW-0808">Transferase</keyword>
<protein>
    <submittedName>
        <fullName evidence="2">GNAT family N-acetyltransferase</fullName>
    </submittedName>
</protein>
<sequence>MFIIRQEQEKDIQTITEVNNAAFEGEGEAKLVEATRASANFVPELSLVAVTDDVIGHILFSKIEIETNKGRVPTLGLAPMAVRPDFQSKGIGSALVREGLRMCRELGYEHVVVLGHPAFYPRFGFEPASKKGIEPPFPVADEAFMVLEIKPGSLNGISGVVKYPPAFDVV</sequence>
<dbReference type="AlphaFoldDB" id="A0A329MTP8"/>